<dbReference type="PROSITE" id="PS51257">
    <property type="entry name" value="PROKAR_LIPOPROTEIN"/>
    <property type="match status" value="1"/>
</dbReference>
<dbReference type="InterPro" id="IPR011042">
    <property type="entry name" value="6-blade_b-propeller_TolB-like"/>
</dbReference>
<proteinExistence type="predicted"/>
<dbReference type="SUPFAM" id="SSF101898">
    <property type="entry name" value="NHL repeat"/>
    <property type="match status" value="1"/>
</dbReference>
<comment type="caution">
    <text evidence="2">The sequence shown here is derived from an EMBL/GenBank/DDBJ whole genome shotgun (WGS) entry which is preliminary data.</text>
</comment>
<organism evidence="2 3">
    <name type="scientific">Alistipes hominis</name>
    <dbReference type="NCBI Taxonomy" id="2763015"/>
    <lineage>
        <taxon>Bacteria</taxon>
        <taxon>Pseudomonadati</taxon>
        <taxon>Bacteroidota</taxon>
        <taxon>Bacteroidia</taxon>
        <taxon>Bacteroidales</taxon>
        <taxon>Rikenellaceae</taxon>
        <taxon>Alistipes</taxon>
    </lineage>
</organism>
<feature type="chain" id="PRO_5047523928" evidence="1">
    <location>
        <begin position="26"/>
        <end position="391"/>
    </location>
</feature>
<sequence>MNKVLSVSVASLVSCLFLFSCQMQCNTCEFQSITIDLDEHTVELQRLSLIKDIRIVRLETNDSVLVGRIDKVLIHDGKIYIGDFYASQSLFIFDMQGKAIRKISRKGRGPGEYIQLRDFFIDDQSGTLNLLTRNSSEILSFDLDGTSLISQTELPKELVAICPMRDGVVGYAGGYAQDGSYELWILDENYKVVRGDIPIEKGWESMYYNDAYAFSSYDGVGYFLAPRENLIYSCSEKGATPLFRLDFGKYGWPEQVNRFEKLQHLDPNEANGFVQKINCFQQTERYWVFYFVFEGQPRLLVYDKQTRASRLCEPVVNETKYFLPFGRIRAISQQAIITEISALNMKPFVDGRDEYNDFEKDYPEQTARLRQIIPSIEVDDNPCLIIYQLNP</sequence>
<dbReference type="Proteomes" id="UP000636891">
    <property type="component" value="Unassembled WGS sequence"/>
</dbReference>
<feature type="signal peptide" evidence="1">
    <location>
        <begin position="1"/>
        <end position="25"/>
    </location>
</feature>
<evidence type="ECO:0000313" key="3">
    <source>
        <dbReference type="Proteomes" id="UP000636891"/>
    </source>
</evidence>
<dbReference type="RefSeq" id="WP_118657142.1">
    <property type="nucleotide sequence ID" value="NZ_JACOOK010000003.1"/>
</dbReference>
<evidence type="ECO:0000256" key="1">
    <source>
        <dbReference type="SAM" id="SignalP"/>
    </source>
</evidence>
<name>A0ABR7CLL0_9BACT</name>
<keyword evidence="3" id="KW-1185">Reference proteome</keyword>
<gene>
    <name evidence="2" type="ORF">H8S08_05855</name>
</gene>
<protein>
    <submittedName>
        <fullName evidence="2">6-bladed beta-propeller</fullName>
    </submittedName>
</protein>
<reference evidence="2 3" key="1">
    <citation type="submission" date="2020-08" db="EMBL/GenBank/DDBJ databases">
        <title>Genome public.</title>
        <authorList>
            <person name="Liu C."/>
            <person name="Sun Q."/>
        </authorList>
    </citation>
    <scope>NUCLEOTIDE SEQUENCE [LARGE SCALE GENOMIC DNA]</scope>
    <source>
        <strain evidence="2 3">New-7</strain>
    </source>
</reference>
<keyword evidence="1" id="KW-0732">Signal</keyword>
<accession>A0ABR7CLL0</accession>
<dbReference type="Gene3D" id="2.120.10.30">
    <property type="entry name" value="TolB, C-terminal domain"/>
    <property type="match status" value="1"/>
</dbReference>
<dbReference type="Pfam" id="PF17170">
    <property type="entry name" value="DUF5128"/>
    <property type="match status" value="1"/>
</dbReference>
<evidence type="ECO:0000313" key="2">
    <source>
        <dbReference type="EMBL" id="MBC5616543.1"/>
    </source>
</evidence>
<dbReference type="EMBL" id="JACOOK010000003">
    <property type="protein sequence ID" value="MBC5616543.1"/>
    <property type="molecule type" value="Genomic_DNA"/>
</dbReference>